<dbReference type="GO" id="GO:0004252">
    <property type="term" value="F:serine-type endopeptidase activity"/>
    <property type="evidence" value="ECO:0007669"/>
    <property type="project" value="InterPro"/>
</dbReference>
<keyword evidence="7" id="KW-1133">Transmembrane helix</keyword>
<dbReference type="GO" id="GO:0006465">
    <property type="term" value="P:signal peptide processing"/>
    <property type="evidence" value="ECO:0007669"/>
    <property type="project" value="InterPro"/>
</dbReference>
<evidence type="ECO:0000256" key="5">
    <source>
        <dbReference type="ARBA" id="ARBA00022792"/>
    </source>
</evidence>
<dbReference type="CDD" id="cd06530">
    <property type="entry name" value="S26_SPase_I"/>
    <property type="match status" value="1"/>
</dbReference>
<accession>A0A6A6B007</accession>
<dbReference type="PRINTS" id="PR00727">
    <property type="entry name" value="LEADERPTASE"/>
</dbReference>
<feature type="domain" description="Peptidase S26" evidence="12">
    <location>
        <begin position="107"/>
        <end position="153"/>
    </location>
</feature>
<keyword evidence="9" id="KW-0472">Membrane</keyword>
<dbReference type="AlphaFoldDB" id="A0A6A6B007"/>
<reference evidence="13" key="1">
    <citation type="journal article" date="2020" name="Stud. Mycol.">
        <title>101 Dothideomycetes genomes: a test case for predicting lifestyles and emergence of pathogens.</title>
        <authorList>
            <person name="Haridas S."/>
            <person name="Albert R."/>
            <person name="Binder M."/>
            <person name="Bloem J."/>
            <person name="Labutti K."/>
            <person name="Salamov A."/>
            <person name="Andreopoulos B."/>
            <person name="Baker S."/>
            <person name="Barry K."/>
            <person name="Bills G."/>
            <person name="Bluhm B."/>
            <person name="Cannon C."/>
            <person name="Castanera R."/>
            <person name="Culley D."/>
            <person name="Daum C."/>
            <person name="Ezra D."/>
            <person name="Gonzalez J."/>
            <person name="Henrissat B."/>
            <person name="Kuo A."/>
            <person name="Liang C."/>
            <person name="Lipzen A."/>
            <person name="Lutzoni F."/>
            <person name="Magnuson J."/>
            <person name="Mondo S."/>
            <person name="Nolan M."/>
            <person name="Ohm R."/>
            <person name="Pangilinan J."/>
            <person name="Park H.-J."/>
            <person name="Ramirez L."/>
            <person name="Alfaro M."/>
            <person name="Sun H."/>
            <person name="Tritt A."/>
            <person name="Yoshinaga Y."/>
            <person name="Zwiers L.-H."/>
            <person name="Turgeon B."/>
            <person name="Goodwin S."/>
            <person name="Spatafora J."/>
            <person name="Crous P."/>
            <person name="Grigoriev I."/>
        </authorList>
    </citation>
    <scope>NUCLEOTIDE SEQUENCE</scope>
    <source>
        <strain evidence="13">CBS 121167</strain>
    </source>
</reference>
<keyword evidence="14" id="KW-1185">Reference proteome</keyword>
<organism evidence="13 14">
    <name type="scientific">Aplosporella prunicola CBS 121167</name>
    <dbReference type="NCBI Taxonomy" id="1176127"/>
    <lineage>
        <taxon>Eukaryota</taxon>
        <taxon>Fungi</taxon>
        <taxon>Dikarya</taxon>
        <taxon>Ascomycota</taxon>
        <taxon>Pezizomycotina</taxon>
        <taxon>Dothideomycetes</taxon>
        <taxon>Dothideomycetes incertae sedis</taxon>
        <taxon>Botryosphaeriales</taxon>
        <taxon>Aplosporellaceae</taxon>
        <taxon>Aplosporella</taxon>
    </lineage>
</organism>
<evidence type="ECO:0000259" key="12">
    <source>
        <dbReference type="Pfam" id="PF10502"/>
    </source>
</evidence>
<evidence type="ECO:0000256" key="9">
    <source>
        <dbReference type="ARBA" id="ARBA00023136"/>
    </source>
</evidence>
<dbReference type="Gene3D" id="2.10.109.10">
    <property type="entry name" value="Umud Fragment, subunit A"/>
    <property type="match status" value="1"/>
</dbReference>
<evidence type="ECO:0000313" key="13">
    <source>
        <dbReference type="EMBL" id="KAF2136763.1"/>
    </source>
</evidence>
<evidence type="ECO:0000256" key="7">
    <source>
        <dbReference type="ARBA" id="ARBA00022989"/>
    </source>
</evidence>
<name>A0A6A6B007_9PEZI</name>
<evidence type="ECO:0000256" key="8">
    <source>
        <dbReference type="ARBA" id="ARBA00023128"/>
    </source>
</evidence>
<dbReference type="InterPro" id="IPR019533">
    <property type="entry name" value="Peptidase_S26"/>
</dbReference>
<dbReference type="RefSeq" id="XP_033392481.1">
    <property type="nucleotide sequence ID" value="XM_033537545.1"/>
</dbReference>
<keyword evidence="6 11" id="KW-0378">Hydrolase</keyword>
<keyword evidence="4" id="KW-0812">Transmembrane</keyword>
<keyword evidence="8 11" id="KW-0496">Mitochondrion</keyword>
<evidence type="ECO:0000256" key="6">
    <source>
        <dbReference type="ARBA" id="ARBA00022801"/>
    </source>
</evidence>
<evidence type="ECO:0000256" key="4">
    <source>
        <dbReference type="ARBA" id="ARBA00022692"/>
    </source>
</evidence>
<evidence type="ECO:0000256" key="1">
    <source>
        <dbReference type="ARBA" id="ARBA00004434"/>
    </source>
</evidence>
<dbReference type="SUPFAM" id="SSF51306">
    <property type="entry name" value="LexA/Signal peptidase"/>
    <property type="match status" value="1"/>
</dbReference>
<dbReference type="GO" id="GO:0042720">
    <property type="term" value="C:mitochondrial inner membrane peptidase complex"/>
    <property type="evidence" value="ECO:0007669"/>
    <property type="project" value="InterPro"/>
</dbReference>
<dbReference type="InterPro" id="IPR036286">
    <property type="entry name" value="LexA/Signal_pep-like_sf"/>
</dbReference>
<dbReference type="NCBIfam" id="TIGR02227">
    <property type="entry name" value="sigpep_I_bact"/>
    <property type="match status" value="1"/>
</dbReference>
<protein>
    <recommendedName>
        <fullName evidence="11">Mitochondrial inner membrane protease subunit</fullName>
        <ecNumber evidence="11">3.4.21.-</ecNumber>
    </recommendedName>
</protein>
<gene>
    <name evidence="13" type="ORF">K452DRAFT_236911</name>
</gene>
<dbReference type="PANTHER" id="PTHR46041">
    <property type="entry name" value="MITOCHONDRIAL INNER MEMBRANE PROTEASE SUBUNIT 2"/>
    <property type="match status" value="1"/>
</dbReference>
<dbReference type="Pfam" id="PF10502">
    <property type="entry name" value="Peptidase_S26"/>
    <property type="match status" value="2"/>
</dbReference>
<dbReference type="EMBL" id="ML995512">
    <property type="protein sequence ID" value="KAF2136763.1"/>
    <property type="molecule type" value="Genomic_DNA"/>
</dbReference>
<dbReference type="InterPro" id="IPR000223">
    <property type="entry name" value="Pept_S26A_signal_pept_1"/>
</dbReference>
<dbReference type="GO" id="GO:0006627">
    <property type="term" value="P:protein processing involved in protein targeting to mitochondrion"/>
    <property type="evidence" value="ECO:0007669"/>
    <property type="project" value="InterPro"/>
</dbReference>
<evidence type="ECO:0000313" key="14">
    <source>
        <dbReference type="Proteomes" id="UP000799438"/>
    </source>
</evidence>
<keyword evidence="5 11" id="KW-0999">Mitochondrion inner membrane</keyword>
<comment type="similarity">
    <text evidence="2">Belongs to the peptidase S26 family. IMP2 subfamily.</text>
</comment>
<evidence type="ECO:0000256" key="3">
    <source>
        <dbReference type="ARBA" id="ARBA00022670"/>
    </source>
</evidence>
<feature type="active site" evidence="10">
    <location>
        <position position="42"/>
    </location>
</feature>
<dbReference type="Proteomes" id="UP000799438">
    <property type="component" value="Unassembled WGS sequence"/>
</dbReference>
<dbReference type="PANTHER" id="PTHR46041:SF2">
    <property type="entry name" value="MITOCHONDRIAL INNER MEMBRANE PROTEASE SUBUNIT 2"/>
    <property type="match status" value="1"/>
</dbReference>
<comment type="subcellular location">
    <subcellularLocation>
        <location evidence="1">Mitochondrion inner membrane</location>
        <topology evidence="1">Single-pass membrane protein</topology>
    </subcellularLocation>
</comment>
<proteinExistence type="inferred from homology"/>
<evidence type="ECO:0000256" key="2">
    <source>
        <dbReference type="ARBA" id="ARBA00007066"/>
    </source>
</evidence>
<evidence type="ECO:0000256" key="11">
    <source>
        <dbReference type="RuleBase" id="RU362041"/>
    </source>
</evidence>
<evidence type="ECO:0000256" key="10">
    <source>
        <dbReference type="PIRSR" id="PIRSR600223-1"/>
    </source>
</evidence>
<dbReference type="EC" id="3.4.21.-" evidence="11"/>
<dbReference type="OrthoDB" id="9996127at2759"/>
<dbReference type="InterPro" id="IPR037730">
    <property type="entry name" value="IMP2"/>
</dbReference>
<dbReference type="GeneID" id="54295041"/>
<keyword evidence="3 11" id="KW-0645">Protease</keyword>
<sequence length="188" mass="21461">MPQFRVFASHFTYTAYCTAVGLSAWIWVRDNVYEVSGVDGPSMAPTLSPSFHETGRMDRLLMDRLHCRDFRRGDIVSFHAPHRPDQLSVKRVVGMPGDTVLVRAKRWQGSRRVTLPYNHVWVEGDNWRNTVDSNDFGPLPIGLINGKARYIVWPLSRWGKIPDPESFTTYSKVLPAATKPSLPDIYED</sequence>
<feature type="domain" description="Peptidase S26" evidence="12">
    <location>
        <begin position="17"/>
        <end position="105"/>
    </location>
</feature>
<feature type="active site" evidence="10">
    <location>
        <position position="90"/>
    </location>
</feature>